<organism evidence="2 3">
    <name type="scientific">Litorilinea aerophila</name>
    <dbReference type="NCBI Taxonomy" id="1204385"/>
    <lineage>
        <taxon>Bacteria</taxon>
        <taxon>Bacillati</taxon>
        <taxon>Chloroflexota</taxon>
        <taxon>Caldilineae</taxon>
        <taxon>Caldilineales</taxon>
        <taxon>Caldilineaceae</taxon>
        <taxon>Litorilinea</taxon>
    </lineage>
</organism>
<dbReference type="RefSeq" id="WP_141610737.1">
    <property type="nucleotide sequence ID" value="NZ_VIGC02000017.1"/>
</dbReference>
<keyword evidence="1" id="KW-0732">Signal</keyword>
<accession>A0A540VE68</accession>
<dbReference type="InterPro" id="IPR036280">
    <property type="entry name" value="Multihaem_cyt_sf"/>
</dbReference>
<comment type="caution">
    <text evidence="2">The sequence shown here is derived from an EMBL/GenBank/DDBJ whole genome shotgun (WGS) entry which is preliminary data.</text>
</comment>
<dbReference type="OrthoDB" id="9814800at2"/>
<evidence type="ECO:0000313" key="3">
    <source>
        <dbReference type="Proteomes" id="UP000317371"/>
    </source>
</evidence>
<sequence>MTKKRVWLLAALMAALWLGACSGAQAPLRESRLEDVLHHADAPVTPDVSRLPALATERYQLLQLPAGAEDEVPGEVYVLTRTDDLTAFPCSQCHVQPLEALRSQSEVEGRLNHWDITLDHANQATMTCATCHQVDGDMDTLQTLTGQSVAFDASYGVCAQCHATQFEDWLGGAHGKQVQGWAPPRVMQGCVDCHNPHQPQWDVRWPAVPPKQYQEGE</sequence>
<name>A0A540VE68_9CHLR</name>
<keyword evidence="3" id="KW-1185">Reference proteome</keyword>
<dbReference type="EMBL" id="VIGC01000017">
    <property type="protein sequence ID" value="TQE95060.1"/>
    <property type="molecule type" value="Genomic_DNA"/>
</dbReference>
<dbReference type="SUPFAM" id="SSF48695">
    <property type="entry name" value="Multiheme cytochromes"/>
    <property type="match status" value="1"/>
</dbReference>
<dbReference type="PROSITE" id="PS51257">
    <property type="entry name" value="PROKAR_LIPOPROTEIN"/>
    <property type="match status" value="1"/>
</dbReference>
<dbReference type="Proteomes" id="UP000317371">
    <property type="component" value="Unassembled WGS sequence"/>
</dbReference>
<reference evidence="2 3" key="1">
    <citation type="submission" date="2019-06" db="EMBL/GenBank/DDBJ databases">
        <title>Genome sequence of Litorilinea aerophila BAA-2444.</title>
        <authorList>
            <person name="Maclea K.S."/>
            <person name="Maurais E.G."/>
            <person name="Iannazzi L.C."/>
        </authorList>
    </citation>
    <scope>NUCLEOTIDE SEQUENCE [LARGE SCALE GENOMIC DNA]</scope>
    <source>
        <strain evidence="2 3">ATCC BAA-2444</strain>
    </source>
</reference>
<evidence type="ECO:0000256" key="1">
    <source>
        <dbReference type="SAM" id="SignalP"/>
    </source>
</evidence>
<dbReference type="Gene3D" id="3.90.10.10">
    <property type="entry name" value="Cytochrome C3"/>
    <property type="match status" value="1"/>
</dbReference>
<feature type="chain" id="PRO_5021897956" evidence="1">
    <location>
        <begin position="27"/>
        <end position="217"/>
    </location>
</feature>
<gene>
    <name evidence="2" type="ORF">FKZ61_13865</name>
</gene>
<evidence type="ECO:0000313" key="2">
    <source>
        <dbReference type="EMBL" id="TQE95060.1"/>
    </source>
</evidence>
<dbReference type="InParanoid" id="A0A540VE68"/>
<feature type="signal peptide" evidence="1">
    <location>
        <begin position="1"/>
        <end position="26"/>
    </location>
</feature>
<dbReference type="AlphaFoldDB" id="A0A540VE68"/>
<protein>
    <submittedName>
        <fullName evidence="2">Uncharacterized protein</fullName>
    </submittedName>
</protein>
<proteinExistence type="predicted"/>